<proteinExistence type="predicted"/>
<sequence>MPHTDTPTRSRAVLNARRPPRLHGCTRAVTGRRATATRARSKPMLDACATLFGRHGSTTKEGEREEMKQEKCKKGENGASRRRPHQRAPRSLTVPTAAPSSRIRTRSRQSTRTALGRAAYIGRIHDACAIRKKKRKKKSKKKLKKRKGEKATLATPRLPRPALPPHGNADATGHAHTKPPRLPRAASRIRTGVDCRTRAMHPDRRTPPHRAALPSCPAAAQRRSPATPSRVSCGRAAPLGRSTSPPAASPPRCSGRPGPPDGRPHRPAPSPHSRALHGRAAAEAAHRPASPRATPPAARCARPPCAAPRRLAASAT</sequence>
<feature type="compositionally biased region" description="Low complexity" evidence="1">
    <location>
        <begin position="240"/>
        <end position="256"/>
    </location>
</feature>
<accession>Q6Z855</accession>
<dbReference type="EMBL" id="AP004798">
    <property type="protein sequence ID" value="BAD15706.1"/>
    <property type="molecule type" value="Genomic_DNA"/>
</dbReference>
<protein>
    <submittedName>
        <fullName evidence="2">Uncharacterized protein</fullName>
    </submittedName>
</protein>
<feature type="region of interest" description="Disordered" evidence="1">
    <location>
        <begin position="1"/>
        <end position="23"/>
    </location>
</feature>
<evidence type="ECO:0000256" key="1">
    <source>
        <dbReference type="SAM" id="MobiDB-lite"/>
    </source>
</evidence>
<evidence type="ECO:0000313" key="2">
    <source>
        <dbReference type="EMBL" id="BAD15706.1"/>
    </source>
</evidence>
<name>Q6Z855_ORYSJ</name>
<feature type="region of interest" description="Disordered" evidence="1">
    <location>
        <begin position="56"/>
        <end position="316"/>
    </location>
</feature>
<feature type="compositionally biased region" description="Low complexity" evidence="1">
    <location>
        <begin position="278"/>
        <end position="316"/>
    </location>
</feature>
<organism evidence="2 3">
    <name type="scientific">Oryza sativa subsp. japonica</name>
    <name type="common">Rice</name>
    <dbReference type="NCBI Taxonomy" id="39947"/>
    <lineage>
        <taxon>Eukaryota</taxon>
        <taxon>Viridiplantae</taxon>
        <taxon>Streptophyta</taxon>
        <taxon>Embryophyta</taxon>
        <taxon>Tracheophyta</taxon>
        <taxon>Spermatophyta</taxon>
        <taxon>Magnoliopsida</taxon>
        <taxon>Liliopsida</taxon>
        <taxon>Poales</taxon>
        <taxon>Poaceae</taxon>
        <taxon>BOP clade</taxon>
        <taxon>Oryzoideae</taxon>
        <taxon>Oryzeae</taxon>
        <taxon>Oryzinae</taxon>
        <taxon>Oryza</taxon>
        <taxon>Oryza sativa</taxon>
    </lineage>
</organism>
<reference evidence="3" key="1">
    <citation type="journal article" date="2005" name="Nature">
        <title>The map-based sequence of the rice genome.</title>
        <authorList>
            <consortium name="International rice genome sequencing project (IRGSP)"/>
            <person name="Matsumoto T."/>
            <person name="Wu J."/>
            <person name="Kanamori H."/>
            <person name="Katayose Y."/>
            <person name="Fujisawa M."/>
            <person name="Namiki N."/>
            <person name="Mizuno H."/>
            <person name="Yamamoto K."/>
            <person name="Antonio B.A."/>
            <person name="Baba T."/>
            <person name="Sakata K."/>
            <person name="Nagamura Y."/>
            <person name="Aoki H."/>
            <person name="Arikawa K."/>
            <person name="Arita K."/>
            <person name="Bito T."/>
            <person name="Chiden Y."/>
            <person name="Fujitsuka N."/>
            <person name="Fukunaka R."/>
            <person name="Hamada M."/>
            <person name="Harada C."/>
            <person name="Hayashi A."/>
            <person name="Hijishita S."/>
            <person name="Honda M."/>
            <person name="Hosokawa S."/>
            <person name="Ichikawa Y."/>
            <person name="Idonuma A."/>
            <person name="Iijima M."/>
            <person name="Ikeda M."/>
            <person name="Ikeno M."/>
            <person name="Ito K."/>
            <person name="Ito S."/>
            <person name="Ito T."/>
            <person name="Ito Y."/>
            <person name="Ito Y."/>
            <person name="Iwabuchi A."/>
            <person name="Kamiya K."/>
            <person name="Karasawa W."/>
            <person name="Kurita K."/>
            <person name="Katagiri S."/>
            <person name="Kikuta A."/>
            <person name="Kobayashi H."/>
            <person name="Kobayashi N."/>
            <person name="Machita K."/>
            <person name="Maehara T."/>
            <person name="Masukawa M."/>
            <person name="Mizubayashi T."/>
            <person name="Mukai Y."/>
            <person name="Nagasaki H."/>
            <person name="Nagata Y."/>
            <person name="Naito S."/>
            <person name="Nakashima M."/>
            <person name="Nakama Y."/>
            <person name="Nakamichi Y."/>
            <person name="Nakamura M."/>
            <person name="Meguro A."/>
            <person name="Negishi M."/>
            <person name="Ohta I."/>
            <person name="Ohta T."/>
            <person name="Okamoto M."/>
            <person name="Ono N."/>
            <person name="Saji S."/>
            <person name="Sakaguchi M."/>
            <person name="Sakai K."/>
            <person name="Shibata M."/>
            <person name="Shimokawa T."/>
            <person name="Song J."/>
            <person name="Takazaki Y."/>
            <person name="Terasawa K."/>
            <person name="Tsugane M."/>
            <person name="Tsuji K."/>
            <person name="Ueda S."/>
            <person name="Waki K."/>
            <person name="Yamagata H."/>
            <person name="Yamamoto M."/>
            <person name="Yamamoto S."/>
            <person name="Yamane H."/>
            <person name="Yoshiki S."/>
            <person name="Yoshihara R."/>
            <person name="Yukawa K."/>
            <person name="Zhong H."/>
            <person name="Yano M."/>
            <person name="Yuan Q."/>
            <person name="Ouyang S."/>
            <person name="Liu J."/>
            <person name="Jones K.M."/>
            <person name="Gansberger K."/>
            <person name="Moffat K."/>
            <person name="Hill J."/>
            <person name="Bera J."/>
            <person name="Fadrosh D."/>
            <person name="Jin S."/>
            <person name="Johri S."/>
            <person name="Kim M."/>
            <person name="Overton L."/>
            <person name="Reardon M."/>
            <person name="Tsitrin T."/>
            <person name="Vuong H."/>
            <person name="Weaver B."/>
            <person name="Ciecko A."/>
            <person name="Tallon L."/>
            <person name="Jackson J."/>
            <person name="Pai G."/>
            <person name="Aken S.V."/>
            <person name="Utterback T."/>
            <person name="Reidmuller S."/>
            <person name="Feldblyum T."/>
            <person name="Hsiao J."/>
            <person name="Zismann V."/>
            <person name="Iobst S."/>
            <person name="de Vazeille A.R."/>
            <person name="Buell C.R."/>
            <person name="Ying K."/>
            <person name="Li Y."/>
            <person name="Lu T."/>
            <person name="Huang Y."/>
            <person name="Zhao Q."/>
            <person name="Feng Q."/>
            <person name="Zhang L."/>
            <person name="Zhu J."/>
            <person name="Weng Q."/>
            <person name="Mu J."/>
            <person name="Lu Y."/>
            <person name="Fan D."/>
            <person name="Liu Y."/>
            <person name="Guan J."/>
            <person name="Zhang Y."/>
            <person name="Yu S."/>
            <person name="Liu X."/>
            <person name="Zhang Y."/>
            <person name="Hong G."/>
            <person name="Han B."/>
            <person name="Choisne N."/>
            <person name="Demange N."/>
            <person name="Orjeda G."/>
            <person name="Samain S."/>
            <person name="Cattolico L."/>
            <person name="Pelletier E."/>
            <person name="Couloux A."/>
            <person name="Segurens B."/>
            <person name="Wincker P."/>
            <person name="D'Hont A."/>
            <person name="Scarpelli C."/>
            <person name="Weissenbach J."/>
            <person name="Salanoubat M."/>
            <person name="Quetier F."/>
            <person name="Yu Y."/>
            <person name="Kim H.R."/>
            <person name="Rambo T."/>
            <person name="Currie J."/>
            <person name="Collura K."/>
            <person name="Luo M."/>
            <person name="Yang T."/>
            <person name="Ammiraju J.S.S."/>
            <person name="Engler F."/>
            <person name="Soderlund C."/>
            <person name="Wing R.A."/>
            <person name="Palmer L.E."/>
            <person name="de la Bastide M."/>
            <person name="Spiegel L."/>
            <person name="Nascimento L."/>
            <person name="Zutavern T."/>
            <person name="O'Shaughnessy A."/>
            <person name="Dike S."/>
            <person name="Dedhia N."/>
            <person name="Preston R."/>
            <person name="Balija V."/>
            <person name="McCombie W.R."/>
            <person name="Chow T."/>
            <person name="Chen H."/>
            <person name="Chung M."/>
            <person name="Chen C."/>
            <person name="Shaw J."/>
            <person name="Wu H."/>
            <person name="Hsiao K."/>
            <person name="Chao Y."/>
            <person name="Chu M."/>
            <person name="Cheng C."/>
            <person name="Hour A."/>
            <person name="Lee P."/>
            <person name="Lin S."/>
            <person name="Lin Y."/>
            <person name="Liou J."/>
            <person name="Liu S."/>
            <person name="Hsing Y."/>
            <person name="Raghuvanshi S."/>
            <person name="Mohanty A."/>
            <person name="Bharti A.K."/>
            <person name="Gaur A."/>
            <person name="Gupta V."/>
            <person name="Kumar D."/>
            <person name="Ravi V."/>
            <person name="Vij S."/>
            <person name="Kapur A."/>
            <person name="Khurana P."/>
            <person name="Khurana P."/>
            <person name="Khurana J.P."/>
            <person name="Tyagi A.K."/>
            <person name="Gaikwad K."/>
            <person name="Singh A."/>
            <person name="Dalal V."/>
            <person name="Srivastava S."/>
            <person name="Dixit A."/>
            <person name="Pal A.K."/>
            <person name="Ghazi I.A."/>
            <person name="Yadav M."/>
            <person name="Pandit A."/>
            <person name="Bhargava A."/>
            <person name="Sureshbabu K."/>
            <person name="Batra K."/>
            <person name="Sharma T.R."/>
            <person name="Mohapatra T."/>
            <person name="Singh N.K."/>
            <person name="Messing J."/>
            <person name="Nelson A.B."/>
            <person name="Fuks G."/>
            <person name="Kavchok S."/>
            <person name="Keizer G."/>
            <person name="Linton E."/>
            <person name="Llaca V."/>
            <person name="Song R."/>
            <person name="Tanyolac B."/>
            <person name="Young S."/>
            <person name="Ho-Il K."/>
            <person name="Hahn J.H."/>
            <person name="Sangsakoo G."/>
            <person name="Vanavichit A."/>
            <person name="de Mattos Luiz.A.T."/>
            <person name="Zimmer P.D."/>
            <person name="Malone G."/>
            <person name="Dellagostin O."/>
            <person name="de Oliveira A.C."/>
            <person name="Bevan M."/>
            <person name="Bancroft I."/>
            <person name="Minx P."/>
            <person name="Cordum H."/>
            <person name="Wilson R."/>
            <person name="Cheng Z."/>
            <person name="Jin W."/>
            <person name="Jiang J."/>
            <person name="Leong S.A."/>
            <person name="Iwama H."/>
            <person name="Gojobori T."/>
            <person name="Itoh T."/>
            <person name="Niimura Y."/>
            <person name="Fujii Y."/>
            <person name="Habara T."/>
            <person name="Sakai H."/>
            <person name="Sato Y."/>
            <person name="Wilson G."/>
            <person name="Kumar K."/>
            <person name="McCouch S."/>
            <person name="Juretic N."/>
            <person name="Hoen D."/>
            <person name="Wright S."/>
            <person name="Bruskiewich R."/>
            <person name="Bureau T."/>
            <person name="Miyao A."/>
            <person name="Hirochika H."/>
            <person name="Nishikawa T."/>
            <person name="Kadowaki K."/>
            <person name="Sugiura M."/>
            <person name="Burr B."/>
            <person name="Sasaki T."/>
        </authorList>
    </citation>
    <scope>NUCLEOTIDE SEQUENCE [LARGE SCALE GENOMIC DNA]</scope>
    <source>
        <strain evidence="3">cv. Nipponbare</strain>
    </source>
</reference>
<reference evidence="3" key="2">
    <citation type="journal article" date="2008" name="Nucleic Acids Res.">
        <title>The rice annotation project database (RAP-DB): 2008 update.</title>
        <authorList>
            <consortium name="The rice annotation project (RAP)"/>
        </authorList>
    </citation>
    <scope>GENOME REANNOTATION</scope>
    <source>
        <strain evidence="3">cv. Nipponbare</strain>
    </source>
</reference>
<dbReference type="AlphaFoldDB" id="Q6Z855"/>
<feature type="compositionally biased region" description="Basic and acidic residues" evidence="1">
    <location>
        <begin position="191"/>
        <end position="206"/>
    </location>
</feature>
<gene>
    <name evidence="2" type="primary">P0572D06.17</name>
</gene>
<feature type="compositionally biased region" description="Basic and acidic residues" evidence="1">
    <location>
        <begin position="58"/>
        <end position="76"/>
    </location>
</feature>
<evidence type="ECO:0000313" key="3">
    <source>
        <dbReference type="Proteomes" id="UP000000763"/>
    </source>
</evidence>
<feature type="compositionally biased region" description="Basic residues" evidence="1">
    <location>
        <begin position="130"/>
        <end position="148"/>
    </location>
</feature>
<dbReference type="Proteomes" id="UP000000763">
    <property type="component" value="Chromosome 2"/>
</dbReference>